<evidence type="ECO:0000259" key="6">
    <source>
        <dbReference type="PROSITE" id="PS51900"/>
    </source>
</evidence>
<dbReference type="RefSeq" id="WP_387390152.1">
    <property type="nucleotide sequence ID" value="NZ_JBIAMT010000001.1"/>
</dbReference>
<protein>
    <submittedName>
        <fullName evidence="7">Tyrosine-type recombinase/integrase</fullName>
    </submittedName>
</protein>
<evidence type="ECO:0000259" key="5">
    <source>
        <dbReference type="PROSITE" id="PS51898"/>
    </source>
</evidence>
<evidence type="ECO:0000313" key="8">
    <source>
        <dbReference type="Proteomes" id="UP001601442"/>
    </source>
</evidence>
<dbReference type="InterPro" id="IPR010998">
    <property type="entry name" value="Integrase_recombinase_N"/>
</dbReference>
<dbReference type="Pfam" id="PF00589">
    <property type="entry name" value="Phage_integrase"/>
    <property type="match status" value="1"/>
</dbReference>
<dbReference type="InterPro" id="IPR004107">
    <property type="entry name" value="Integrase_SAM-like_N"/>
</dbReference>
<dbReference type="InterPro" id="IPR002104">
    <property type="entry name" value="Integrase_catalytic"/>
</dbReference>
<comment type="caution">
    <text evidence="7">The sequence shown here is derived from an EMBL/GenBank/DDBJ whole genome shotgun (WGS) entry which is preliminary data.</text>
</comment>
<dbReference type="InterPro" id="IPR050090">
    <property type="entry name" value="Tyrosine_recombinase_XerCD"/>
</dbReference>
<dbReference type="EMBL" id="JBIAMT010000001">
    <property type="protein sequence ID" value="MFF0495767.1"/>
    <property type="molecule type" value="Genomic_DNA"/>
</dbReference>
<keyword evidence="8" id="KW-1185">Reference proteome</keyword>
<dbReference type="PANTHER" id="PTHR30349:SF92">
    <property type="entry name" value="SITE-SPECIFIC RECOMBINASE"/>
    <property type="match status" value="1"/>
</dbReference>
<evidence type="ECO:0000313" key="7">
    <source>
        <dbReference type="EMBL" id="MFF0495767.1"/>
    </source>
</evidence>
<dbReference type="PROSITE" id="PS51898">
    <property type="entry name" value="TYR_RECOMBINASE"/>
    <property type="match status" value="1"/>
</dbReference>
<dbReference type="InterPro" id="IPR011010">
    <property type="entry name" value="DNA_brk_join_enz"/>
</dbReference>
<dbReference type="InterPro" id="IPR013762">
    <property type="entry name" value="Integrase-like_cat_sf"/>
</dbReference>
<gene>
    <name evidence="7" type="ORF">ACFYU5_05130</name>
</gene>
<feature type="domain" description="Tyr recombinase" evidence="5">
    <location>
        <begin position="119"/>
        <end position="302"/>
    </location>
</feature>
<dbReference type="PANTHER" id="PTHR30349">
    <property type="entry name" value="PHAGE INTEGRASE-RELATED"/>
    <property type="match status" value="1"/>
</dbReference>
<name>A0ABW6NX52_9NOCA</name>
<dbReference type="Gene3D" id="1.10.150.130">
    <property type="match status" value="1"/>
</dbReference>
<evidence type="ECO:0000256" key="4">
    <source>
        <dbReference type="PROSITE-ProRule" id="PRU01248"/>
    </source>
</evidence>
<dbReference type="Pfam" id="PF02899">
    <property type="entry name" value="Phage_int_SAM_1"/>
    <property type="match status" value="1"/>
</dbReference>
<keyword evidence="2 4" id="KW-0238">DNA-binding</keyword>
<dbReference type="Proteomes" id="UP001601442">
    <property type="component" value="Unassembled WGS sequence"/>
</dbReference>
<evidence type="ECO:0000256" key="1">
    <source>
        <dbReference type="ARBA" id="ARBA00022908"/>
    </source>
</evidence>
<sequence>MGPDFDDIDELLEDFQSELRQTNKSKGTIDTYSRDIRYFRQYLVEQNLPTTSESLTRSVLGSFLEHTLTRKNQRTGKPITPEFAHRQYRSLQQFCKYLLQEELLDTDPYAKLKPPIVPAKPIPVPPIDALRKLLAICDGNSFEDRRDTAIIRLLTDAGPRIGEVAPLEVDAIDFTENTVLVLGKGRRPRTLPFSDKTRTALRRYLRIRARHPHAANDNPALWLGRSGQMTASGIQQMLERRAEAAGIDHIHPHQLRHFFAHNWLANGGQEQDLMMLAGWRSRQMIGRYGASVADERARDAHRRARLGDQL</sequence>
<dbReference type="InterPro" id="IPR044068">
    <property type="entry name" value="CB"/>
</dbReference>
<dbReference type="PROSITE" id="PS51900">
    <property type="entry name" value="CB"/>
    <property type="match status" value="1"/>
</dbReference>
<feature type="domain" description="Core-binding (CB)" evidence="6">
    <location>
        <begin position="6"/>
        <end position="99"/>
    </location>
</feature>
<accession>A0ABW6NX52</accession>
<dbReference type="SUPFAM" id="SSF56349">
    <property type="entry name" value="DNA breaking-rejoining enzymes"/>
    <property type="match status" value="1"/>
</dbReference>
<keyword evidence="3" id="KW-0233">DNA recombination</keyword>
<reference evidence="7 8" key="1">
    <citation type="submission" date="2024-10" db="EMBL/GenBank/DDBJ databases">
        <title>The Natural Products Discovery Center: Release of the First 8490 Sequenced Strains for Exploring Actinobacteria Biosynthetic Diversity.</title>
        <authorList>
            <person name="Kalkreuter E."/>
            <person name="Kautsar S.A."/>
            <person name="Yang D."/>
            <person name="Bader C.D."/>
            <person name="Teijaro C.N."/>
            <person name="Fluegel L."/>
            <person name="Davis C.M."/>
            <person name="Simpson J.R."/>
            <person name="Lauterbach L."/>
            <person name="Steele A.D."/>
            <person name="Gui C."/>
            <person name="Meng S."/>
            <person name="Li G."/>
            <person name="Viehrig K."/>
            <person name="Ye F."/>
            <person name="Su P."/>
            <person name="Kiefer A.F."/>
            <person name="Nichols A."/>
            <person name="Cepeda A.J."/>
            <person name="Yan W."/>
            <person name="Fan B."/>
            <person name="Jiang Y."/>
            <person name="Adhikari A."/>
            <person name="Zheng C.-J."/>
            <person name="Schuster L."/>
            <person name="Cowan T.M."/>
            <person name="Smanski M.J."/>
            <person name="Chevrette M.G."/>
            <person name="De Carvalho L.P.S."/>
            <person name="Shen B."/>
        </authorList>
    </citation>
    <scope>NUCLEOTIDE SEQUENCE [LARGE SCALE GENOMIC DNA]</scope>
    <source>
        <strain evidence="7 8">NPDC004119</strain>
    </source>
</reference>
<keyword evidence="1" id="KW-0229">DNA integration</keyword>
<evidence type="ECO:0000256" key="2">
    <source>
        <dbReference type="ARBA" id="ARBA00023125"/>
    </source>
</evidence>
<dbReference type="Gene3D" id="1.10.443.10">
    <property type="entry name" value="Intergrase catalytic core"/>
    <property type="match status" value="1"/>
</dbReference>
<proteinExistence type="predicted"/>
<evidence type="ECO:0000256" key="3">
    <source>
        <dbReference type="ARBA" id="ARBA00023172"/>
    </source>
</evidence>
<organism evidence="7 8">
    <name type="scientific">Nocardia aobensis</name>
    <dbReference type="NCBI Taxonomy" id="257277"/>
    <lineage>
        <taxon>Bacteria</taxon>
        <taxon>Bacillati</taxon>
        <taxon>Actinomycetota</taxon>
        <taxon>Actinomycetes</taxon>
        <taxon>Mycobacteriales</taxon>
        <taxon>Nocardiaceae</taxon>
        <taxon>Nocardia</taxon>
    </lineage>
</organism>